<proteinExistence type="predicted"/>
<protein>
    <submittedName>
        <fullName evidence="1">Uncharacterized protein</fullName>
    </submittedName>
</protein>
<organism evidence="1 2">
    <name type="scientific">Pseudomonas phage vB_PseuGesM_254</name>
    <dbReference type="NCBI Taxonomy" id="3092638"/>
    <lineage>
        <taxon>Viruses</taxon>
        <taxon>Duplodnaviria</taxon>
        <taxon>Heunggongvirae</taxon>
        <taxon>Uroviricota</taxon>
        <taxon>Caudoviricetes</taxon>
        <taxon>Vandenendeviridae</taxon>
        <taxon>Chemalvirus</taxon>
        <taxon>Chemalvirus PseuGes254</taxon>
    </lineage>
</organism>
<dbReference type="EMBL" id="OR575930">
    <property type="protein sequence ID" value="WOZ57577.1"/>
    <property type="molecule type" value="Genomic_DNA"/>
</dbReference>
<keyword evidence="2" id="KW-1185">Reference proteome</keyword>
<sequence length="50" mass="5565">MTAVKVTLADGNYWSTRINTTFEGAVEYYLGNSFRSHGGLYSICVTVEEL</sequence>
<reference evidence="2" key="1">
    <citation type="submission" date="2024-05" db="EMBL/GenBank/DDBJ databases">
        <authorList>
            <person name="Tikunov A.Y."/>
            <person name="Morozova V.V."/>
            <person name="Kozlova Y.N."/>
            <person name="Tikunova N.V."/>
            <person name="Babkin I.V."/>
        </authorList>
    </citation>
    <scope>NUCLEOTIDE SEQUENCE [LARGE SCALE GENOMIC DNA]</scope>
</reference>
<accession>A0AAX4G6R2</accession>
<evidence type="ECO:0000313" key="2">
    <source>
        <dbReference type="Proteomes" id="UP001305174"/>
    </source>
</evidence>
<name>A0AAX4G6R2_9CAUD</name>
<dbReference type="Proteomes" id="UP001305174">
    <property type="component" value="Segment"/>
</dbReference>
<evidence type="ECO:0000313" key="1">
    <source>
        <dbReference type="EMBL" id="WOZ57577.1"/>
    </source>
</evidence>